<dbReference type="OrthoDB" id="272713at2759"/>
<sequence length="275" mass="31037">MPCCTKIPETADKDVDDVGQYLEGLSKAFKSLEKNIAETITEYQQLMTSYEKVAHTFTEITQENDRNIQLFSKDFEAEMRKLKDGPAMASLQMDISRYVKEGLKPIIAEREKVAKMYKVLRDLRKSYDTYRYDISETEKKYAKKNKSLTESKSYAQKGKKRDEVSAKYETKKKEIVTAVAHLKELIYDFVSHALPGYAVSSGSFAKHLGLQLESYAAGIGPKATAGTTSETSHNNGSIVEENGKSMDGKQSDLLQKNTSSNPLTLEQEYYQQIAK</sequence>
<dbReference type="RefSeq" id="XP_028876919.1">
    <property type="nucleotide sequence ID" value="XM_029031797.1"/>
</dbReference>
<dbReference type="EMBL" id="NBCO01000120">
    <property type="protein sequence ID" value="ORC81348.1"/>
    <property type="molecule type" value="Genomic_DNA"/>
</dbReference>
<gene>
    <name evidence="2" type="ORF">TM35_001201100</name>
</gene>
<dbReference type="AlphaFoldDB" id="A0A1X0NEE3"/>
<feature type="compositionally biased region" description="Polar residues" evidence="1">
    <location>
        <begin position="225"/>
        <end position="237"/>
    </location>
</feature>
<keyword evidence="3" id="KW-1185">Reference proteome</keyword>
<organism evidence="2 3">
    <name type="scientific">Trypanosoma theileri</name>
    <dbReference type="NCBI Taxonomy" id="67003"/>
    <lineage>
        <taxon>Eukaryota</taxon>
        <taxon>Discoba</taxon>
        <taxon>Euglenozoa</taxon>
        <taxon>Kinetoplastea</taxon>
        <taxon>Metakinetoplastina</taxon>
        <taxon>Trypanosomatida</taxon>
        <taxon>Trypanosomatidae</taxon>
        <taxon>Trypanosoma</taxon>
    </lineage>
</organism>
<feature type="compositionally biased region" description="Basic and acidic residues" evidence="1">
    <location>
        <begin position="241"/>
        <end position="250"/>
    </location>
</feature>
<evidence type="ECO:0000313" key="3">
    <source>
        <dbReference type="Proteomes" id="UP000192257"/>
    </source>
</evidence>
<dbReference type="Gene3D" id="1.20.1270.60">
    <property type="entry name" value="Arfaptin homology (AH) domain/BAR domain"/>
    <property type="match status" value="1"/>
</dbReference>
<name>A0A1X0NEE3_9TRYP</name>
<protein>
    <submittedName>
        <fullName evidence="2">Uncharacterized protein</fullName>
    </submittedName>
</protein>
<dbReference type="GeneID" id="39991577"/>
<proteinExistence type="predicted"/>
<evidence type="ECO:0000313" key="2">
    <source>
        <dbReference type="EMBL" id="ORC81348.1"/>
    </source>
</evidence>
<dbReference type="VEuPathDB" id="TriTrypDB:TM35_001201100"/>
<dbReference type="PANTHER" id="PTHR38148:SF3">
    <property type="entry name" value="BAR DOMAIN-CONTAINING PROTEIN"/>
    <property type="match status" value="1"/>
</dbReference>
<dbReference type="InterPro" id="IPR027267">
    <property type="entry name" value="AH/BAR_dom_sf"/>
</dbReference>
<reference evidence="2 3" key="1">
    <citation type="submission" date="2017-03" db="EMBL/GenBank/DDBJ databases">
        <title>An alternative strategy for trypanosome survival in the mammalian bloodstream revealed through genome and transcriptome analysis of the ubiquitous bovine parasite Trypanosoma (Megatrypanum) theileri.</title>
        <authorList>
            <person name="Kelly S."/>
            <person name="Ivens A."/>
            <person name="Mott A."/>
            <person name="O'Neill E."/>
            <person name="Emms D."/>
            <person name="Macleod O."/>
            <person name="Voorheis P."/>
            <person name="Matthews J."/>
            <person name="Matthews K."/>
            <person name="Carrington M."/>
        </authorList>
    </citation>
    <scope>NUCLEOTIDE SEQUENCE [LARGE SCALE GENOMIC DNA]</scope>
    <source>
        <strain evidence="2">Edinburgh</strain>
    </source>
</reference>
<feature type="region of interest" description="Disordered" evidence="1">
    <location>
        <begin position="223"/>
        <end position="265"/>
    </location>
</feature>
<comment type="caution">
    <text evidence="2">The sequence shown here is derived from an EMBL/GenBank/DDBJ whole genome shotgun (WGS) entry which is preliminary data.</text>
</comment>
<dbReference type="Proteomes" id="UP000192257">
    <property type="component" value="Unassembled WGS sequence"/>
</dbReference>
<evidence type="ECO:0000256" key="1">
    <source>
        <dbReference type="SAM" id="MobiDB-lite"/>
    </source>
</evidence>
<dbReference type="PANTHER" id="PTHR38148">
    <property type="entry name" value="BAR DOMAIN-CONTAINING PROTEIN"/>
    <property type="match status" value="1"/>
</dbReference>
<feature type="compositionally biased region" description="Polar residues" evidence="1">
    <location>
        <begin position="252"/>
        <end position="264"/>
    </location>
</feature>
<dbReference type="SUPFAM" id="SSF103657">
    <property type="entry name" value="BAR/IMD domain-like"/>
    <property type="match status" value="1"/>
</dbReference>
<accession>A0A1X0NEE3</accession>